<dbReference type="GO" id="GO:0005829">
    <property type="term" value="C:cytosol"/>
    <property type="evidence" value="ECO:0007669"/>
    <property type="project" value="TreeGrafter"/>
</dbReference>
<keyword evidence="3" id="KW-0548">Nucleotidyltransferase</keyword>
<dbReference type="RefSeq" id="WP_021715118.1">
    <property type="nucleotide sequence ID" value="NZ_BATM01000060.1"/>
</dbReference>
<keyword evidence="4" id="KW-1185">Reference proteome</keyword>
<evidence type="ECO:0000259" key="2">
    <source>
        <dbReference type="Pfam" id="PF00899"/>
    </source>
</evidence>
<dbReference type="EMBL" id="BATM01000060">
    <property type="protein sequence ID" value="GAD81422.1"/>
    <property type="molecule type" value="Genomic_DNA"/>
</dbReference>
<dbReference type="GO" id="GO:0008641">
    <property type="term" value="F:ubiquitin-like modifier activating enzyme activity"/>
    <property type="evidence" value="ECO:0007669"/>
    <property type="project" value="InterPro"/>
</dbReference>
<proteinExistence type="inferred from homology"/>
<dbReference type="FunFam" id="3.40.50.720:FF:000080">
    <property type="entry name" value="Thiazole biosynthesis adenylyltransferase ThiF"/>
    <property type="match status" value="1"/>
</dbReference>
<comment type="similarity">
    <text evidence="1">Belongs to the HesA/MoeB/ThiF family.</text>
</comment>
<evidence type="ECO:0000256" key="1">
    <source>
        <dbReference type="ARBA" id="ARBA00009919"/>
    </source>
</evidence>
<organism evidence="3 4">
    <name type="scientific">Vibrio ezurae NBRC 102218</name>
    <dbReference type="NCBI Taxonomy" id="1219080"/>
    <lineage>
        <taxon>Bacteria</taxon>
        <taxon>Pseudomonadati</taxon>
        <taxon>Pseudomonadota</taxon>
        <taxon>Gammaproteobacteria</taxon>
        <taxon>Vibrionales</taxon>
        <taxon>Vibrionaceae</taxon>
        <taxon>Vibrio</taxon>
    </lineage>
</organism>
<dbReference type="InterPro" id="IPR000594">
    <property type="entry name" value="ThiF_NAD_FAD-bd"/>
</dbReference>
<dbReference type="GO" id="GO:0016779">
    <property type="term" value="F:nucleotidyltransferase activity"/>
    <property type="evidence" value="ECO:0007669"/>
    <property type="project" value="UniProtKB-KW"/>
</dbReference>
<accession>U3B7M9</accession>
<dbReference type="InterPro" id="IPR035985">
    <property type="entry name" value="Ubiquitin-activating_enz"/>
</dbReference>
<dbReference type="GO" id="GO:0004792">
    <property type="term" value="F:thiosulfate-cyanide sulfurtransferase activity"/>
    <property type="evidence" value="ECO:0007669"/>
    <property type="project" value="TreeGrafter"/>
</dbReference>
<dbReference type="AlphaFoldDB" id="U3B7M9"/>
<protein>
    <submittedName>
        <fullName evidence="3">Sulfur carrier protein ThiS adenylyltransferase</fullName>
    </submittedName>
</protein>
<dbReference type="STRING" id="1219080.VEZ01S_60_00270"/>
<dbReference type="InterPro" id="IPR045886">
    <property type="entry name" value="ThiF/MoeB/HesA"/>
</dbReference>
<sequence length="254" mass="27757">MLTDKEFLRYQRQIMLPEIGEQGQQLLLNAKVLVIGCGGLGSAVALQLAGAGVGKLVLCDDDIVEISNLHRQLSYRESDLGAAKAVALAEQVRQLNSSVNVRSVHRRMSLDSLLLEASMADLVVDCSDNFPTRQDINKACFSTKTALVSGAAIGWDGQLVYFDYKDSQAPCYHCLYPFTESSKATKCSEAGVMGANVNMIASLQSMLVMRAITEPETLNVGELIVFQGRTFTQHKFEITKDDSCAVCNKEVIHD</sequence>
<dbReference type="Gene3D" id="3.40.50.720">
    <property type="entry name" value="NAD(P)-binding Rossmann-like Domain"/>
    <property type="match status" value="1"/>
</dbReference>
<dbReference type="Pfam" id="PF00899">
    <property type="entry name" value="ThiF"/>
    <property type="match status" value="1"/>
</dbReference>
<dbReference type="SUPFAM" id="SSF69572">
    <property type="entry name" value="Activating enzymes of the ubiquitin-like proteins"/>
    <property type="match status" value="1"/>
</dbReference>
<comment type="caution">
    <text evidence="3">The sequence shown here is derived from an EMBL/GenBank/DDBJ whole genome shotgun (WGS) entry which is preliminary data.</text>
</comment>
<dbReference type="PANTHER" id="PTHR10953:SF240">
    <property type="entry name" value="SULFUR CARRIER PROTEIN THIS ADENYLYLTRANSFERASE"/>
    <property type="match status" value="1"/>
</dbReference>
<dbReference type="PANTHER" id="PTHR10953">
    <property type="entry name" value="UBIQUITIN-ACTIVATING ENZYME E1"/>
    <property type="match status" value="1"/>
</dbReference>
<reference evidence="3 4" key="1">
    <citation type="submission" date="2013-09" db="EMBL/GenBank/DDBJ databases">
        <title>Whole genome shotgun sequence of Vibrio ezurae NBRC 102218.</title>
        <authorList>
            <person name="Yoshida I."/>
            <person name="Hosoyama A."/>
            <person name="Numata M."/>
            <person name="Hashimoto M."/>
            <person name="Hosoyama Y."/>
            <person name="Tsuchikane K."/>
            <person name="Noguchi M."/>
            <person name="Hirakata S."/>
            <person name="Ichikawa N."/>
            <person name="Ohji S."/>
            <person name="Yamazoe A."/>
            <person name="Fujita N."/>
        </authorList>
    </citation>
    <scope>NUCLEOTIDE SEQUENCE [LARGE SCALE GENOMIC DNA]</scope>
    <source>
        <strain evidence="3 4">NBRC 102218</strain>
    </source>
</reference>
<name>U3B7M9_9VIBR</name>
<evidence type="ECO:0000313" key="4">
    <source>
        <dbReference type="Proteomes" id="UP000016562"/>
    </source>
</evidence>
<gene>
    <name evidence="3" type="primary">thiF</name>
    <name evidence="3" type="ORF">VEZ01S_60_00270</name>
</gene>
<dbReference type="GO" id="GO:0008146">
    <property type="term" value="F:sulfotransferase activity"/>
    <property type="evidence" value="ECO:0007669"/>
    <property type="project" value="TreeGrafter"/>
</dbReference>
<dbReference type="Proteomes" id="UP000016562">
    <property type="component" value="Unassembled WGS sequence"/>
</dbReference>
<dbReference type="OrthoDB" id="9804286at2"/>
<dbReference type="eggNOG" id="COG0476">
    <property type="taxonomic scope" value="Bacteria"/>
</dbReference>
<evidence type="ECO:0000313" key="3">
    <source>
        <dbReference type="EMBL" id="GAD81422.1"/>
    </source>
</evidence>
<keyword evidence="3" id="KW-0808">Transferase</keyword>
<feature type="domain" description="THIF-type NAD/FAD binding fold" evidence="2">
    <location>
        <begin position="10"/>
        <end position="245"/>
    </location>
</feature>
<dbReference type="CDD" id="cd00757">
    <property type="entry name" value="ThiF_MoeB_HesA_family"/>
    <property type="match status" value="1"/>
</dbReference>